<name>A0A5S4ZPT9_9FIRM</name>
<sequence length="66" mass="7810">MRDNHCFRLTKVEDTHRTGMYRQYLARIKKDRERAGRLTGFSTPGPRDNMYYHLTPHGRLIKATSS</sequence>
<gene>
    <name evidence="1" type="ORF">LX24_02050</name>
</gene>
<dbReference type="Proteomes" id="UP000323166">
    <property type="component" value="Unassembled WGS sequence"/>
</dbReference>
<comment type="caution">
    <text evidence="1">The sequence shown here is derived from an EMBL/GenBank/DDBJ whole genome shotgun (WGS) entry which is preliminary data.</text>
</comment>
<dbReference type="EMBL" id="VNHM01000011">
    <property type="protein sequence ID" value="TYO94799.1"/>
    <property type="molecule type" value="Genomic_DNA"/>
</dbReference>
<proteinExistence type="predicted"/>
<keyword evidence="2" id="KW-1185">Reference proteome</keyword>
<reference evidence="1 2" key="1">
    <citation type="submission" date="2019-07" db="EMBL/GenBank/DDBJ databases">
        <title>Genomic Encyclopedia of Type Strains, Phase I: the one thousand microbial genomes (KMG-I) project.</title>
        <authorList>
            <person name="Kyrpides N."/>
        </authorList>
    </citation>
    <scope>NUCLEOTIDE SEQUENCE [LARGE SCALE GENOMIC DNA]</scope>
    <source>
        <strain evidence="1 2">DSM 6562</strain>
    </source>
</reference>
<dbReference type="RefSeq" id="WP_166512050.1">
    <property type="nucleotide sequence ID" value="NZ_VNHM01000011.1"/>
</dbReference>
<organism evidence="1 2">
    <name type="scientific">Desulfallas thermosapovorans DSM 6562</name>
    <dbReference type="NCBI Taxonomy" id="1121431"/>
    <lineage>
        <taxon>Bacteria</taxon>
        <taxon>Bacillati</taxon>
        <taxon>Bacillota</taxon>
        <taxon>Clostridia</taxon>
        <taxon>Eubacteriales</taxon>
        <taxon>Desulfallaceae</taxon>
        <taxon>Desulfallas</taxon>
    </lineage>
</organism>
<protein>
    <submittedName>
        <fullName evidence="1">Uncharacterized protein</fullName>
    </submittedName>
</protein>
<accession>A0A5S4ZPT9</accession>
<evidence type="ECO:0000313" key="1">
    <source>
        <dbReference type="EMBL" id="TYO94799.1"/>
    </source>
</evidence>
<dbReference type="AlphaFoldDB" id="A0A5S4ZPT9"/>
<evidence type="ECO:0000313" key="2">
    <source>
        <dbReference type="Proteomes" id="UP000323166"/>
    </source>
</evidence>